<keyword evidence="1" id="KW-0472">Membrane</keyword>
<dbReference type="EMBL" id="REGN01006599">
    <property type="protein sequence ID" value="RNA08885.1"/>
    <property type="molecule type" value="Genomic_DNA"/>
</dbReference>
<reference evidence="2 3" key="1">
    <citation type="journal article" date="2018" name="Sci. Rep.">
        <title>Genomic signatures of local adaptation to the degree of environmental predictability in rotifers.</title>
        <authorList>
            <person name="Franch-Gras L."/>
            <person name="Hahn C."/>
            <person name="Garcia-Roger E.M."/>
            <person name="Carmona M.J."/>
            <person name="Serra M."/>
            <person name="Gomez A."/>
        </authorList>
    </citation>
    <scope>NUCLEOTIDE SEQUENCE [LARGE SCALE GENOMIC DNA]</scope>
    <source>
        <strain evidence="2">HYR1</strain>
    </source>
</reference>
<name>A0A3M7QD57_BRAPC</name>
<organism evidence="2 3">
    <name type="scientific">Brachionus plicatilis</name>
    <name type="common">Marine rotifer</name>
    <name type="synonym">Brachionus muelleri</name>
    <dbReference type="NCBI Taxonomy" id="10195"/>
    <lineage>
        <taxon>Eukaryota</taxon>
        <taxon>Metazoa</taxon>
        <taxon>Spiralia</taxon>
        <taxon>Gnathifera</taxon>
        <taxon>Rotifera</taxon>
        <taxon>Eurotatoria</taxon>
        <taxon>Monogononta</taxon>
        <taxon>Pseudotrocha</taxon>
        <taxon>Ploima</taxon>
        <taxon>Brachionidae</taxon>
        <taxon>Brachionus</taxon>
    </lineage>
</organism>
<keyword evidence="3" id="KW-1185">Reference proteome</keyword>
<evidence type="ECO:0000256" key="1">
    <source>
        <dbReference type="SAM" id="Phobius"/>
    </source>
</evidence>
<keyword evidence="1" id="KW-0812">Transmembrane</keyword>
<comment type="caution">
    <text evidence="2">The sequence shown here is derived from an EMBL/GenBank/DDBJ whole genome shotgun (WGS) entry which is preliminary data.</text>
</comment>
<protein>
    <submittedName>
        <fullName evidence="2">Uncharacterized protein</fullName>
    </submittedName>
</protein>
<sequence>MPNLKMGYKILIIFMRELADKNIYNPLPLIKYLKTKRLIIYIFRILKINIISILSVVVHTISWLCQNATKSGIPLPFNLDPCTFHTAQPSANLKQKSKILSYSSNTSLNQFSSSSVSSSLSSSSSFIQSTNNSGVSLSVIIGPGDSIKLSTPKSNYPLKQPNEGKEIACSSSSSCSDDISQYKLECIEYCGPKIELKQTMMSSTKTSIKADSNQLVSSASSMQSDGEAKHQQFPLIDSQCSPISTAHCAVSPRYVDTSSGRGTPNIPTPTSTTAAIPTRFFDRRVSSSAKEANPYRFNVNYSTAGQQLAKKAHEQLKTVEKSKELSGEKSDVAIVPRRKSDYINHDDESLNDDWQNRDTRIIFSLYFPFNSSFFSDIVNRTF</sequence>
<feature type="transmembrane region" description="Helical" evidence="1">
    <location>
        <begin position="38"/>
        <end position="64"/>
    </location>
</feature>
<dbReference type="AlphaFoldDB" id="A0A3M7QD57"/>
<accession>A0A3M7QD57</accession>
<dbReference type="Proteomes" id="UP000276133">
    <property type="component" value="Unassembled WGS sequence"/>
</dbReference>
<proteinExistence type="predicted"/>
<evidence type="ECO:0000313" key="2">
    <source>
        <dbReference type="EMBL" id="RNA08885.1"/>
    </source>
</evidence>
<evidence type="ECO:0000313" key="3">
    <source>
        <dbReference type="Proteomes" id="UP000276133"/>
    </source>
</evidence>
<gene>
    <name evidence="2" type="ORF">BpHYR1_013839</name>
</gene>
<keyword evidence="1" id="KW-1133">Transmembrane helix</keyword>